<evidence type="ECO:0000256" key="1">
    <source>
        <dbReference type="ARBA" id="ARBA00001946"/>
    </source>
</evidence>
<dbReference type="Gene3D" id="1.10.3090.10">
    <property type="entry name" value="cca-adding enzyme, domain 2"/>
    <property type="match status" value="1"/>
</dbReference>
<proteinExistence type="inferred from homology"/>
<dbReference type="CDD" id="cd05398">
    <property type="entry name" value="NT_ClassII-CCAase"/>
    <property type="match status" value="1"/>
</dbReference>
<keyword evidence="4" id="KW-0548">Nucleotidyltransferase</keyword>
<evidence type="ECO:0000256" key="4">
    <source>
        <dbReference type="ARBA" id="ARBA00022695"/>
    </source>
</evidence>
<protein>
    <submittedName>
        <fullName evidence="11">Poly(A) polymerase</fullName>
    </submittedName>
</protein>
<keyword evidence="12" id="KW-1185">Reference proteome</keyword>
<comment type="cofactor">
    <cofactor evidence="1">
        <name>Mg(2+)</name>
        <dbReference type="ChEBI" id="CHEBI:18420"/>
    </cofactor>
</comment>
<dbReference type="InterPro" id="IPR050264">
    <property type="entry name" value="Bact_CCA-adding_enz_type3_sf"/>
</dbReference>
<dbReference type="GO" id="GO:0046872">
    <property type="term" value="F:metal ion binding"/>
    <property type="evidence" value="ECO:0007669"/>
    <property type="project" value="UniProtKB-KW"/>
</dbReference>
<sequence>MNETLRLADAGWLARGPLAEVLAALDRDGEEARIAGGAVRDALLGAAPGDMDIATTALPEEVIRRARAAGWKTAPTGVEHGTVTVVAEGEPFEVTTLRRDVSTDGRRATVAFTRDWAEDAARRDLTINGLYLDRSGVAHDHVGGLADLAARRVRFIGDARARIREDYLRILRFFRFHARFAEGPPDAAGLGASIAEKAGLARLSRERVRAELLKLLVAPRAVETVAVMADHDLVAPLTGAAPELRRFARLAALDAAAPDALLRLAALALEPHNGADRLQQALRLSKAEAKRLEALEPATPALAPDMGEGAARAALYALGPEAFRDRARMAWSAAGAPPDDAAWGALAALPERWTAPARPFAAKDFLARGETGGARLGRLMRAAEAAWVAAGFPTDPSTVAALLDRARAETD</sequence>
<dbReference type="InterPro" id="IPR032828">
    <property type="entry name" value="PolyA_RNA-bd"/>
</dbReference>
<dbReference type="GO" id="GO:0016779">
    <property type="term" value="F:nucleotidyltransferase activity"/>
    <property type="evidence" value="ECO:0007669"/>
    <property type="project" value="UniProtKB-KW"/>
</dbReference>
<keyword evidence="8" id="KW-0694">RNA-binding</keyword>
<evidence type="ECO:0000256" key="8">
    <source>
        <dbReference type="RuleBase" id="RU003953"/>
    </source>
</evidence>
<evidence type="ECO:0000256" key="5">
    <source>
        <dbReference type="ARBA" id="ARBA00022723"/>
    </source>
</evidence>
<feature type="domain" description="tRNA nucleotidyltransferase/poly(A) polymerase RNA and SrmB- binding" evidence="10">
    <location>
        <begin position="200"/>
        <end position="238"/>
    </location>
</feature>
<comment type="caution">
    <text evidence="11">The sequence shown here is derived from an EMBL/GenBank/DDBJ whole genome shotgun (WGS) entry which is preliminary data.</text>
</comment>
<dbReference type="GO" id="GO:0008033">
    <property type="term" value="P:tRNA processing"/>
    <property type="evidence" value="ECO:0007669"/>
    <property type="project" value="UniProtKB-KW"/>
</dbReference>
<name>A0A9W6N3C3_9HYPH</name>
<keyword evidence="7" id="KW-0460">Magnesium</keyword>
<dbReference type="EMBL" id="BSFK01000010">
    <property type="protein sequence ID" value="GLK76869.1"/>
    <property type="molecule type" value="Genomic_DNA"/>
</dbReference>
<gene>
    <name evidence="11" type="primary">papS</name>
    <name evidence="11" type="ORF">GCM10008171_21230</name>
</gene>
<dbReference type="PANTHER" id="PTHR46173">
    <property type="entry name" value="CCA TRNA NUCLEOTIDYLTRANSFERASE 1, MITOCHONDRIAL"/>
    <property type="match status" value="1"/>
</dbReference>
<dbReference type="Gene3D" id="3.30.460.10">
    <property type="entry name" value="Beta Polymerase, domain 2"/>
    <property type="match status" value="1"/>
</dbReference>
<evidence type="ECO:0000256" key="2">
    <source>
        <dbReference type="ARBA" id="ARBA00022679"/>
    </source>
</evidence>
<evidence type="ECO:0000256" key="6">
    <source>
        <dbReference type="ARBA" id="ARBA00022741"/>
    </source>
</evidence>
<evidence type="ECO:0000259" key="10">
    <source>
        <dbReference type="Pfam" id="PF12627"/>
    </source>
</evidence>
<reference evidence="11" key="1">
    <citation type="journal article" date="2014" name="Int. J. Syst. Evol. Microbiol.">
        <title>Complete genome sequence of Corynebacterium casei LMG S-19264T (=DSM 44701T), isolated from a smear-ripened cheese.</title>
        <authorList>
            <consortium name="US DOE Joint Genome Institute (JGI-PGF)"/>
            <person name="Walter F."/>
            <person name="Albersmeier A."/>
            <person name="Kalinowski J."/>
            <person name="Ruckert C."/>
        </authorList>
    </citation>
    <scope>NUCLEOTIDE SEQUENCE</scope>
    <source>
        <strain evidence="11">VKM B-2555</strain>
    </source>
</reference>
<keyword evidence="5" id="KW-0479">Metal-binding</keyword>
<accession>A0A9W6N3C3</accession>
<dbReference type="InterPro" id="IPR002646">
    <property type="entry name" value="PolA_pol_head_dom"/>
</dbReference>
<comment type="similarity">
    <text evidence="8">Belongs to the tRNA nucleotidyltransferase/poly(A) polymerase family.</text>
</comment>
<evidence type="ECO:0000256" key="3">
    <source>
        <dbReference type="ARBA" id="ARBA00022694"/>
    </source>
</evidence>
<keyword evidence="2 8" id="KW-0808">Transferase</keyword>
<dbReference type="Proteomes" id="UP001143364">
    <property type="component" value="Unassembled WGS sequence"/>
</dbReference>
<feature type="domain" description="Poly A polymerase head" evidence="9">
    <location>
        <begin position="32"/>
        <end position="154"/>
    </location>
</feature>
<organism evidence="11 12">
    <name type="scientific">Methylopila jiangsuensis</name>
    <dbReference type="NCBI Taxonomy" id="586230"/>
    <lineage>
        <taxon>Bacteria</taxon>
        <taxon>Pseudomonadati</taxon>
        <taxon>Pseudomonadota</taxon>
        <taxon>Alphaproteobacteria</taxon>
        <taxon>Hyphomicrobiales</taxon>
        <taxon>Methylopilaceae</taxon>
        <taxon>Methylopila</taxon>
    </lineage>
</organism>
<keyword evidence="6" id="KW-0547">Nucleotide-binding</keyword>
<dbReference type="GO" id="GO:0000049">
    <property type="term" value="F:tRNA binding"/>
    <property type="evidence" value="ECO:0007669"/>
    <property type="project" value="TreeGrafter"/>
</dbReference>
<dbReference type="PANTHER" id="PTHR46173:SF1">
    <property type="entry name" value="CCA TRNA NUCLEOTIDYLTRANSFERASE 1, MITOCHONDRIAL"/>
    <property type="match status" value="1"/>
</dbReference>
<dbReference type="AlphaFoldDB" id="A0A9W6N3C3"/>
<evidence type="ECO:0000313" key="12">
    <source>
        <dbReference type="Proteomes" id="UP001143364"/>
    </source>
</evidence>
<evidence type="ECO:0000313" key="11">
    <source>
        <dbReference type="EMBL" id="GLK76869.1"/>
    </source>
</evidence>
<dbReference type="Pfam" id="PF01743">
    <property type="entry name" value="PolyA_pol"/>
    <property type="match status" value="1"/>
</dbReference>
<dbReference type="InterPro" id="IPR043519">
    <property type="entry name" value="NT_sf"/>
</dbReference>
<keyword evidence="3" id="KW-0819">tRNA processing</keyword>
<evidence type="ECO:0000259" key="9">
    <source>
        <dbReference type="Pfam" id="PF01743"/>
    </source>
</evidence>
<dbReference type="RefSeq" id="WP_271204723.1">
    <property type="nucleotide sequence ID" value="NZ_BSFK01000010.1"/>
</dbReference>
<dbReference type="SUPFAM" id="SSF81891">
    <property type="entry name" value="Poly A polymerase C-terminal region-like"/>
    <property type="match status" value="1"/>
</dbReference>
<dbReference type="SUPFAM" id="SSF81301">
    <property type="entry name" value="Nucleotidyltransferase"/>
    <property type="match status" value="1"/>
</dbReference>
<dbReference type="GO" id="GO:0000166">
    <property type="term" value="F:nucleotide binding"/>
    <property type="evidence" value="ECO:0007669"/>
    <property type="project" value="UniProtKB-KW"/>
</dbReference>
<evidence type="ECO:0000256" key="7">
    <source>
        <dbReference type="ARBA" id="ARBA00022842"/>
    </source>
</evidence>
<reference evidence="11" key="2">
    <citation type="submission" date="2023-01" db="EMBL/GenBank/DDBJ databases">
        <authorList>
            <person name="Sun Q."/>
            <person name="Evtushenko L."/>
        </authorList>
    </citation>
    <scope>NUCLEOTIDE SEQUENCE</scope>
    <source>
        <strain evidence="11">VKM B-2555</strain>
    </source>
</reference>
<dbReference type="Pfam" id="PF12627">
    <property type="entry name" value="PolyA_pol_RNAbd"/>
    <property type="match status" value="1"/>
</dbReference>